<name>A0ABR3G467_9PEZI</name>
<gene>
    <name evidence="2" type="ORF">Q9L58_010405</name>
</gene>
<feature type="compositionally biased region" description="Basic and acidic residues" evidence="1">
    <location>
        <begin position="16"/>
        <end position="28"/>
    </location>
</feature>
<dbReference type="EMBL" id="JBBBZM010000395">
    <property type="protein sequence ID" value="KAL0630742.1"/>
    <property type="molecule type" value="Genomic_DNA"/>
</dbReference>
<organism evidence="2 3">
    <name type="scientific">Discina gigas</name>
    <dbReference type="NCBI Taxonomy" id="1032678"/>
    <lineage>
        <taxon>Eukaryota</taxon>
        <taxon>Fungi</taxon>
        <taxon>Dikarya</taxon>
        <taxon>Ascomycota</taxon>
        <taxon>Pezizomycotina</taxon>
        <taxon>Pezizomycetes</taxon>
        <taxon>Pezizales</taxon>
        <taxon>Discinaceae</taxon>
        <taxon>Discina</taxon>
    </lineage>
</organism>
<reference evidence="2 3" key="1">
    <citation type="submission" date="2024-02" db="EMBL/GenBank/DDBJ databases">
        <title>Discinaceae phylogenomics.</title>
        <authorList>
            <person name="Dirks A.C."/>
            <person name="James T.Y."/>
        </authorList>
    </citation>
    <scope>NUCLEOTIDE SEQUENCE [LARGE SCALE GENOMIC DNA]</scope>
    <source>
        <strain evidence="2 3">ACD0624</strain>
    </source>
</reference>
<dbReference type="Proteomes" id="UP001447188">
    <property type="component" value="Unassembled WGS sequence"/>
</dbReference>
<evidence type="ECO:0000256" key="1">
    <source>
        <dbReference type="SAM" id="MobiDB-lite"/>
    </source>
</evidence>
<keyword evidence="3" id="KW-1185">Reference proteome</keyword>
<comment type="caution">
    <text evidence="2">The sequence shown here is derived from an EMBL/GenBank/DDBJ whole genome shotgun (WGS) entry which is preliminary data.</text>
</comment>
<accession>A0ABR3G467</accession>
<evidence type="ECO:0000313" key="3">
    <source>
        <dbReference type="Proteomes" id="UP001447188"/>
    </source>
</evidence>
<feature type="region of interest" description="Disordered" evidence="1">
    <location>
        <begin position="1"/>
        <end position="30"/>
    </location>
</feature>
<evidence type="ECO:0000313" key="2">
    <source>
        <dbReference type="EMBL" id="KAL0630742.1"/>
    </source>
</evidence>
<sequence length="193" mass="20855">MSFLRKNMSKPATSRVDLRSNEGVESNRSKKTAAAAALKEQCRKRVVLIKLAHSRAQHTKVAISSALREVGLAGTPVNVERVLSLRADADCARRHRYRNRANARIVTPVTALPEPSGRPAVPLPPAMDAPAGIALYAAVWACQDWGYSVKTQRGFIAVGVDDESFHAETSEKAIAGLLGKYSIGKKASPRLLT</sequence>
<proteinExistence type="predicted"/>
<protein>
    <submittedName>
        <fullName evidence="2">Uncharacterized protein</fullName>
    </submittedName>
</protein>